<feature type="compositionally biased region" description="Basic and acidic residues" evidence="1">
    <location>
        <begin position="40"/>
        <end position="59"/>
    </location>
</feature>
<evidence type="ECO:0000256" key="1">
    <source>
        <dbReference type="SAM" id="MobiDB-lite"/>
    </source>
</evidence>
<sequence length="223" mass="25636">MEYTKVNPQKSNTKRSTAARKTALPQQYQQEKNHQQLSKNDNDSDGGRESGRGSARDSNDQNYFNDENSMRQKVDIDNQKIGRQLDKRDDLDGQMTVQNNLKNKHIQHKILKTEEQQQFTDLLETGLNQGDSEDDDIGPFNLKQSMCSALPASKELPKNSQGFLDLGQFKNQLNQMSITTKDPITQGNQDFIKQRENDFFDDDENEYQEDAQTQKKKAGNQKQ</sequence>
<name>A0A073I0L8_9SPIT</name>
<feature type="compositionally biased region" description="Polar residues" evidence="1">
    <location>
        <begin position="1"/>
        <end position="16"/>
    </location>
</feature>
<keyword evidence="3" id="KW-1185">Reference proteome</keyword>
<dbReference type="AlphaFoldDB" id="A0A073I0L8"/>
<feature type="compositionally biased region" description="Basic residues" evidence="1">
    <location>
        <begin position="214"/>
        <end position="223"/>
    </location>
</feature>
<feature type="region of interest" description="Disordered" evidence="1">
    <location>
        <begin position="1"/>
        <end position="91"/>
    </location>
</feature>
<feature type="compositionally biased region" description="Polar residues" evidence="1">
    <location>
        <begin position="180"/>
        <end position="191"/>
    </location>
</feature>
<feature type="compositionally biased region" description="Basic and acidic residues" evidence="1">
    <location>
        <begin position="68"/>
        <end position="91"/>
    </location>
</feature>
<protein>
    <submittedName>
        <fullName evidence="2">Uncharacterized protein</fullName>
    </submittedName>
</protein>
<proteinExistence type="predicted"/>
<feature type="region of interest" description="Disordered" evidence="1">
    <location>
        <begin position="180"/>
        <end position="223"/>
    </location>
</feature>
<organism evidence="2 3">
    <name type="scientific">Oxytricha trifallax</name>
    <dbReference type="NCBI Taxonomy" id="1172189"/>
    <lineage>
        <taxon>Eukaryota</taxon>
        <taxon>Sar</taxon>
        <taxon>Alveolata</taxon>
        <taxon>Ciliophora</taxon>
        <taxon>Intramacronucleata</taxon>
        <taxon>Spirotrichea</taxon>
        <taxon>Stichotrichia</taxon>
        <taxon>Sporadotrichida</taxon>
        <taxon>Oxytrichidae</taxon>
        <taxon>Oxytrichinae</taxon>
        <taxon>Oxytricha</taxon>
    </lineage>
</organism>
<gene>
    <name evidence="2" type="ORF">OXYTRIMIC_555</name>
</gene>
<dbReference type="Proteomes" id="UP000053232">
    <property type="component" value="Unassembled WGS sequence"/>
</dbReference>
<feature type="compositionally biased region" description="Polar residues" evidence="1">
    <location>
        <begin position="24"/>
        <end position="39"/>
    </location>
</feature>
<reference evidence="3" key="1">
    <citation type="journal article" date="2014" name="Cell">
        <title>The Architecture of a Scrambled Genome Reveals Massive Levels of Genomic Rearrangement during Development.</title>
        <authorList>
            <person name="Chen X."/>
            <person name="Bracht J.R."/>
            <person name="Goldman A.D."/>
            <person name="Dolzhenko E."/>
            <person name="Clay D.M."/>
            <person name="Swart E.C."/>
            <person name="Perlman D.H."/>
            <person name="Doak T.G."/>
            <person name="Stuart A."/>
            <person name="Amemiya C.T."/>
            <person name="Sebra R.P."/>
            <person name="Landweber L.F."/>
        </authorList>
    </citation>
    <scope>NUCLEOTIDE SEQUENCE [LARGE SCALE GENOMIC DNA]</scope>
    <source>
        <strain evidence="3">JRB310</strain>
    </source>
</reference>
<evidence type="ECO:0000313" key="3">
    <source>
        <dbReference type="Proteomes" id="UP000053232"/>
    </source>
</evidence>
<evidence type="ECO:0000313" key="2">
    <source>
        <dbReference type="EMBL" id="KEJ83001.1"/>
    </source>
</evidence>
<accession>A0A073I0L8</accession>
<dbReference type="EMBL" id="ARYC01001264">
    <property type="protein sequence ID" value="KEJ83001.1"/>
    <property type="molecule type" value="Genomic_DNA"/>
</dbReference>
<comment type="caution">
    <text evidence="2">The sequence shown here is derived from an EMBL/GenBank/DDBJ whole genome shotgun (WGS) entry which is preliminary data.</text>
</comment>
<feature type="compositionally biased region" description="Acidic residues" evidence="1">
    <location>
        <begin position="199"/>
        <end position="209"/>
    </location>
</feature>